<proteinExistence type="predicted"/>
<dbReference type="RefSeq" id="WP_289599681.1">
    <property type="nucleotide sequence ID" value="NZ_JAUDCL010000010.1"/>
</dbReference>
<keyword evidence="3" id="KW-1185">Reference proteome</keyword>
<gene>
    <name evidence="2" type="ORF">QUW08_07020</name>
</gene>
<reference evidence="2 3" key="3">
    <citation type="submission" date="2023-06" db="EMBL/GenBank/DDBJ databases">
        <authorList>
            <person name="Zeman M."/>
            <person name="Kubasova T."/>
            <person name="Jahodarova E."/>
            <person name="Nykrynova M."/>
            <person name="Rychlik I."/>
        </authorList>
    </citation>
    <scope>NUCLEOTIDE SEQUENCE [LARGE SCALE GENOMIC DNA]</scope>
    <source>
        <strain evidence="2 3">ET340</strain>
    </source>
</reference>
<sequence length="531" mass="58652">MKRWMTAALCLLLAVSLTGCTLLERATGQVSEILWRIEQMFSTPAQQESQPAPTPEPRWVELEAYDLMEQGFGPFTDALEEWLRQGLEDAENLSWNLHSLSLTLGTDGLPLSMEADLYAYRDGQFLQGDRMEWNAVTGRLYQDVNNVGTLMDSDAGTSADTSENPNLRLELVAERLRALPQDDLQMALGTPLLVEFTAFSRPEGGQTVVDMSAAPEGFDLAMYQAGQYGKADGSPTWMLTVRQAEDEDRAGTRTARFCFAPADEARWLGNPQLYEQTDIRVTNEGHLFYTRDWGEHWNALPSRFEGLLAECIEACTAVTRSSWYISPQEDGPVGFVLGGELPVIVYSPDGGTTWREQAMGSYPHTPDRRMLCGAPDGTLYAAAGCDWSMGTGGKTELFRCSPGGEGFEALTLPAEVDGHYPICGAAAGAEGALVISVETSSENNWPDLYYSPDRGESWQTLELPWEDAQLDGVGFLYRVSWLRQQEDGSWQLCLTQEPTGVNGYDWCAVFAAQAVDGPWNYQAKQPDPASR</sequence>
<dbReference type="Gene3D" id="2.130.10.10">
    <property type="entry name" value="YVTN repeat-like/Quinoprotein amine dehydrogenase"/>
    <property type="match status" value="1"/>
</dbReference>
<organism evidence="2 3">
    <name type="scientific">Allofournierella massiliensis</name>
    <dbReference type="NCBI Taxonomy" id="1650663"/>
    <lineage>
        <taxon>Bacteria</taxon>
        <taxon>Bacillati</taxon>
        <taxon>Bacillota</taxon>
        <taxon>Clostridia</taxon>
        <taxon>Eubacteriales</taxon>
        <taxon>Oscillospiraceae</taxon>
        <taxon>Allofournierella</taxon>
    </lineage>
</organism>
<dbReference type="SUPFAM" id="SSF110296">
    <property type="entry name" value="Oligoxyloglucan reducing end-specific cellobiohydrolase"/>
    <property type="match status" value="1"/>
</dbReference>
<name>A0ABT7UQ66_9FIRM</name>
<reference evidence="2 3" key="2">
    <citation type="submission" date="2023-06" db="EMBL/GenBank/DDBJ databases">
        <title>Identification and characterization of horizontal gene transfer across gut microbiota members of farm animals based on homology search.</title>
        <authorList>
            <person name="Schwarzerova J."/>
            <person name="Nykrynova M."/>
            <person name="Jureckova K."/>
            <person name="Cejkova D."/>
            <person name="Rychlik I."/>
        </authorList>
    </citation>
    <scope>NUCLEOTIDE SEQUENCE [LARGE SCALE GENOMIC DNA]</scope>
    <source>
        <strain evidence="2 3">ET340</strain>
    </source>
</reference>
<accession>A0ABT7UQ66</accession>
<dbReference type="Proteomes" id="UP001529380">
    <property type="component" value="Unassembled WGS sequence"/>
</dbReference>
<feature type="signal peptide" evidence="1">
    <location>
        <begin position="1"/>
        <end position="21"/>
    </location>
</feature>
<dbReference type="InterPro" id="IPR015943">
    <property type="entry name" value="WD40/YVTN_repeat-like_dom_sf"/>
</dbReference>
<evidence type="ECO:0000313" key="3">
    <source>
        <dbReference type="Proteomes" id="UP001529380"/>
    </source>
</evidence>
<evidence type="ECO:0000256" key="1">
    <source>
        <dbReference type="SAM" id="SignalP"/>
    </source>
</evidence>
<keyword evidence="1" id="KW-0732">Signal</keyword>
<feature type="chain" id="PRO_5046941989" description="BNR/Asp-box repeat protein" evidence="1">
    <location>
        <begin position="22"/>
        <end position="531"/>
    </location>
</feature>
<comment type="caution">
    <text evidence="2">The sequence shown here is derived from an EMBL/GenBank/DDBJ whole genome shotgun (WGS) entry which is preliminary data.</text>
</comment>
<reference evidence="3" key="1">
    <citation type="submission" date="2023-06" db="EMBL/GenBank/DDBJ databases">
        <title>Identification and characterization of horizontal gene transfer across gut microbiota members of farm animals based on homology search.</title>
        <authorList>
            <person name="Zeman M."/>
            <person name="Kubasova T."/>
            <person name="Jahodarova E."/>
            <person name="Nykrynova M."/>
            <person name="Rychlik I."/>
        </authorList>
    </citation>
    <scope>NUCLEOTIDE SEQUENCE [LARGE SCALE GENOMIC DNA]</scope>
    <source>
        <strain evidence="3">ET340</strain>
    </source>
</reference>
<dbReference type="PROSITE" id="PS51257">
    <property type="entry name" value="PROKAR_LIPOPROTEIN"/>
    <property type="match status" value="1"/>
</dbReference>
<protein>
    <recommendedName>
        <fullName evidence="4">BNR/Asp-box repeat protein</fullName>
    </recommendedName>
</protein>
<evidence type="ECO:0000313" key="2">
    <source>
        <dbReference type="EMBL" id="MDM8201043.1"/>
    </source>
</evidence>
<dbReference type="EMBL" id="JAUDCL010000010">
    <property type="protein sequence ID" value="MDM8201043.1"/>
    <property type="molecule type" value="Genomic_DNA"/>
</dbReference>
<evidence type="ECO:0008006" key="4">
    <source>
        <dbReference type="Google" id="ProtNLM"/>
    </source>
</evidence>